<organism evidence="7 8">
    <name type="scientific">Cyphellophora attinorum</name>
    <dbReference type="NCBI Taxonomy" id="1664694"/>
    <lineage>
        <taxon>Eukaryota</taxon>
        <taxon>Fungi</taxon>
        <taxon>Dikarya</taxon>
        <taxon>Ascomycota</taxon>
        <taxon>Pezizomycotina</taxon>
        <taxon>Eurotiomycetes</taxon>
        <taxon>Chaetothyriomycetidae</taxon>
        <taxon>Chaetothyriales</taxon>
        <taxon>Cyphellophoraceae</taxon>
        <taxon>Cyphellophora</taxon>
    </lineage>
</organism>
<dbReference type="Pfam" id="PF01494">
    <property type="entry name" value="FAD_binding_3"/>
    <property type="match status" value="1"/>
</dbReference>
<dbReference type="GO" id="GO:0016709">
    <property type="term" value="F:oxidoreductase activity, acting on paired donors, with incorporation or reduction of molecular oxygen, NAD(P)H as one donor, and incorporation of one atom of oxygen"/>
    <property type="evidence" value="ECO:0007669"/>
    <property type="project" value="UniProtKB-ARBA"/>
</dbReference>
<dbReference type="InterPro" id="IPR002938">
    <property type="entry name" value="FAD-bd"/>
</dbReference>
<dbReference type="InterPro" id="IPR036249">
    <property type="entry name" value="Thioredoxin-like_sf"/>
</dbReference>
<dbReference type="AlphaFoldDB" id="A0A0N0NKJ2"/>
<keyword evidence="2" id="KW-0285">Flavoprotein</keyword>
<dbReference type="GeneID" id="28732623"/>
<dbReference type="EMBL" id="LFJN01000020">
    <property type="protein sequence ID" value="KPI38088.1"/>
    <property type="molecule type" value="Genomic_DNA"/>
</dbReference>
<dbReference type="InterPro" id="IPR036188">
    <property type="entry name" value="FAD/NAD-bd_sf"/>
</dbReference>
<evidence type="ECO:0000313" key="8">
    <source>
        <dbReference type="Proteomes" id="UP000038010"/>
    </source>
</evidence>
<name>A0A0N0NKJ2_9EURO</name>
<dbReference type="Gene3D" id="3.30.9.10">
    <property type="entry name" value="D-Amino Acid Oxidase, subunit A, domain 2"/>
    <property type="match status" value="1"/>
</dbReference>
<dbReference type="SUPFAM" id="SSF52833">
    <property type="entry name" value="Thioredoxin-like"/>
    <property type="match status" value="1"/>
</dbReference>
<evidence type="ECO:0000259" key="6">
    <source>
        <dbReference type="Pfam" id="PF07976"/>
    </source>
</evidence>
<evidence type="ECO:0000256" key="3">
    <source>
        <dbReference type="ARBA" id="ARBA00022827"/>
    </source>
</evidence>
<comment type="similarity">
    <text evidence="1">Belongs to the PheA/TfdB FAD monooxygenase family.</text>
</comment>
<dbReference type="PANTHER" id="PTHR43004:SF4">
    <property type="entry name" value="FAD-BINDING DOMAIN-CONTAINING PROTEIN"/>
    <property type="match status" value="1"/>
</dbReference>
<proteinExistence type="inferred from homology"/>
<dbReference type="PANTHER" id="PTHR43004">
    <property type="entry name" value="TRK SYSTEM POTASSIUM UPTAKE PROTEIN"/>
    <property type="match status" value="1"/>
</dbReference>
<accession>A0A0N0NKJ2</accession>
<dbReference type="GO" id="GO:0071949">
    <property type="term" value="F:FAD binding"/>
    <property type="evidence" value="ECO:0007669"/>
    <property type="project" value="InterPro"/>
</dbReference>
<gene>
    <name evidence="7" type="ORF">AB675_1186</name>
</gene>
<evidence type="ECO:0000256" key="4">
    <source>
        <dbReference type="ARBA" id="ARBA00023002"/>
    </source>
</evidence>
<evidence type="ECO:0000256" key="2">
    <source>
        <dbReference type="ARBA" id="ARBA00022630"/>
    </source>
</evidence>
<feature type="domain" description="Phenol hydroxylase-like C-terminal dimerisation" evidence="6">
    <location>
        <begin position="412"/>
        <end position="605"/>
    </location>
</feature>
<dbReference type="OrthoDB" id="5325318at2759"/>
<comment type="caution">
    <text evidence="7">The sequence shown here is derived from an EMBL/GenBank/DDBJ whole genome shotgun (WGS) entry which is preliminary data.</text>
</comment>
<dbReference type="SUPFAM" id="SSF51905">
    <property type="entry name" value="FAD/NAD(P)-binding domain"/>
    <property type="match status" value="1"/>
</dbReference>
<dbReference type="InterPro" id="IPR012941">
    <property type="entry name" value="Phe_hydrox_C_dim_dom"/>
</dbReference>
<dbReference type="InterPro" id="IPR050641">
    <property type="entry name" value="RIFMO-like"/>
</dbReference>
<keyword evidence="4" id="KW-0560">Oxidoreductase</keyword>
<dbReference type="STRING" id="1664694.A0A0N0NKJ2"/>
<dbReference type="InterPro" id="IPR038220">
    <property type="entry name" value="PHOX_C_sf"/>
</dbReference>
<dbReference type="Gene3D" id="3.40.30.20">
    <property type="match status" value="1"/>
</dbReference>
<evidence type="ECO:0000313" key="7">
    <source>
        <dbReference type="EMBL" id="KPI38088.1"/>
    </source>
</evidence>
<protein>
    <submittedName>
        <fullName evidence="7">Phenol 2-monooxygenase</fullName>
    </submittedName>
</protein>
<dbReference type="SUPFAM" id="SSF54373">
    <property type="entry name" value="FAD-linked reductases, C-terminal domain"/>
    <property type="match status" value="1"/>
</dbReference>
<keyword evidence="3" id="KW-0274">FAD</keyword>
<sequence>MSPGVEGEGFDARTSNGILEEQIEDVVVSGAGPAGLMLASNLARYGIKATIVDDRPDKTSTGRADGLQPKTIETFRQLKLGDDLLRKGVRIYDICFWNSDSKNALRRTGREAHYPEDLDVKNPFILLVHQGMVEDIFIDDMAERGVFVHRNLPFSTYTTTNDPDAPISVTCTEAKSGKARTLRARYLVGSDGARSNVRKAMPNTSMEGEASRAPWGVLDGVIETDFPDLWSKVVIHSEEKGTILCIPRERNMTRLYIELNPRMEESMPSDAATQDFVIKRAQEIIAPYKLTWKSVEWFSVYKVGQRVASRFTDDTNRVFITGDASHTHSPKAAQGMNTSMHDTFNLSWKLNLAIRGLAKPSLLATFEAERRKIAVDLITFDFEHAASFAGGDEKALAENFSKNVGFISGAGVKYDPNVLNKPEAAPLGKLRAGNLLLPATATRYIDANPVDLELDIPMLGQFRLWAFTPDVHVAKAFLGKLYTHLTSSSSVLGRASIAADQSYEELNVQRPESEEFVQPQRYYTVSRLATYALVTTMPKKDIEIADLPDPLQKSRWTFYIDDIRSESTKQPEGVTEKWIGKLKDGEVGFVNVRPDGYVGTVSRWNVNTEGSAESAMAWFDDYYGGFLEA</sequence>
<dbReference type="Gene3D" id="3.50.50.60">
    <property type="entry name" value="FAD/NAD(P)-binding domain"/>
    <property type="match status" value="1"/>
</dbReference>
<evidence type="ECO:0000256" key="1">
    <source>
        <dbReference type="ARBA" id="ARBA00007801"/>
    </source>
</evidence>
<dbReference type="Proteomes" id="UP000038010">
    <property type="component" value="Unassembled WGS sequence"/>
</dbReference>
<dbReference type="Pfam" id="PF07976">
    <property type="entry name" value="Phe_hydrox_dim"/>
    <property type="match status" value="1"/>
</dbReference>
<dbReference type="VEuPathDB" id="FungiDB:AB675_1186"/>
<keyword evidence="7" id="KW-0503">Monooxygenase</keyword>
<dbReference type="RefSeq" id="XP_017998051.1">
    <property type="nucleotide sequence ID" value="XM_018140753.1"/>
</dbReference>
<reference evidence="7 8" key="1">
    <citation type="submission" date="2015-06" db="EMBL/GenBank/DDBJ databases">
        <title>Draft genome of the ant-associated black yeast Phialophora attae CBS 131958.</title>
        <authorList>
            <person name="Moreno L.F."/>
            <person name="Stielow B.J."/>
            <person name="de Hoog S."/>
            <person name="Vicente V.A."/>
            <person name="Weiss V.A."/>
            <person name="de Vries M."/>
            <person name="Cruz L.M."/>
            <person name="Souza E.M."/>
        </authorList>
    </citation>
    <scope>NUCLEOTIDE SEQUENCE [LARGE SCALE GENOMIC DNA]</scope>
    <source>
        <strain evidence="7 8">CBS 131958</strain>
    </source>
</reference>
<feature type="domain" description="FAD-binding" evidence="5">
    <location>
        <begin position="25"/>
        <end position="380"/>
    </location>
</feature>
<keyword evidence="8" id="KW-1185">Reference proteome</keyword>
<evidence type="ECO:0000259" key="5">
    <source>
        <dbReference type="Pfam" id="PF01494"/>
    </source>
</evidence>
<dbReference type="PRINTS" id="PR00420">
    <property type="entry name" value="RNGMNOXGNASE"/>
</dbReference>